<evidence type="ECO:0000313" key="1">
    <source>
        <dbReference type="EnsemblPlants" id="PGSC0003DMT400088800"/>
    </source>
</evidence>
<organism evidence="1 2">
    <name type="scientific">Solanum tuberosum</name>
    <name type="common">Potato</name>
    <dbReference type="NCBI Taxonomy" id="4113"/>
    <lineage>
        <taxon>Eukaryota</taxon>
        <taxon>Viridiplantae</taxon>
        <taxon>Streptophyta</taxon>
        <taxon>Embryophyta</taxon>
        <taxon>Tracheophyta</taxon>
        <taxon>Spermatophyta</taxon>
        <taxon>Magnoliopsida</taxon>
        <taxon>eudicotyledons</taxon>
        <taxon>Gunneridae</taxon>
        <taxon>Pentapetalae</taxon>
        <taxon>asterids</taxon>
        <taxon>lamiids</taxon>
        <taxon>Solanales</taxon>
        <taxon>Solanaceae</taxon>
        <taxon>Solanoideae</taxon>
        <taxon>Solaneae</taxon>
        <taxon>Solanum</taxon>
    </lineage>
</organism>
<sequence>MDGNRWLHLQFLTICIFGLFRIRGVTSLLLQDHGYMKIQGKHGHYFTKRNEKAEKNEENEGLRIAESTWEQSAHCREVSRSSTITPNDPEHDDAEEWCKTAMNYTKGRIAELIGDSD</sequence>
<protein>
    <submittedName>
        <fullName evidence="1">Uncharacterized protein</fullName>
    </submittedName>
</protein>
<accession>M1DGR2</accession>
<reference evidence="1" key="2">
    <citation type="submission" date="2015-06" db="UniProtKB">
        <authorList>
            <consortium name="EnsemblPlants"/>
        </authorList>
    </citation>
    <scope>IDENTIFICATION</scope>
    <source>
        <strain evidence="1">DM1-3 516 R44</strain>
    </source>
</reference>
<dbReference type="PaxDb" id="4113-PGSC0003DMT400088800"/>
<dbReference type="HOGENOM" id="CLU_2089080_0_0_1"/>
<keyword evidence="2" id="KW-1185">Reference proteome</keyword>
<dbReference type="AlphaFoldDB" id="M1DGR2"/>
<name>M1DGR2_SOLTU</name>
<proteinExistence type="predicted"/>
<reference evidence="2" key="1">
    <citation type="journal article" date="2011" name="Nature">
        <title>Genome sequence and analysis of the tuber crop potato.</title>
        <authorList>
            <consortium name="The Potato Genome Sequencing Consortium"/>
        </authorList>
    </citation>
    <scope>NUCLEOTIDE SEQUENCE [LARGE SCALE GENOMIC DNA]</scope>
    <source>
        <strain evidence="2">cv. DM1-3 516 R44</strain>
    </source>
</reference>
<dbReference type="InParanoid" id="M1DGR2"/>
<evidence type="ECO:0000313" key="2">
    <source>
        <dbReference type="Proteomes" id="UP000011115"/>
    </source>
</evidence>
<dbReference type="Gramene" id="PGSC0003DMT400088800">
    <property type="protein sequence ID" value="PGSC0003DMT400088800"/>
    <property type="gene ID" value="PGSC0003DMG400038371"/>
</dbReference>
<dbReference type="Proteomes" id="UP000011115">
    <property type="component" value="Unassembled WGS sequence"/>
</dbReference>
<dbReference type="EnsemblPlants" id="PGSC0003DMT400088800">
    <property type="protein sequence ID" value="PGSC0003DMT400088800"/>
    <property type="gene ID" value="PGSC0003DMG400038371"/>
</dbReference>